<dbReference type="NCBIfam" id="TIGR01460">
    <property type="entry name" value="HAD-SF-IIA"/>
    <property type="match status" value="1"/>
</dbReference>
<dbReference type="InterPro" id="IPR023214">
    <property type="entry name" value="HAD_sf"/>
</dbReference>
<dbReference type="AlphaFoldDB" id="A0A1W2BZM8"/>
<dbReference type="SUPFAM" id="SSF56784">
    <property type="entry name" value="HAD-like"/>
    <property type="match status" value="1"/>
</dbReference>
<organism evidence="1 2">
    <name type="scientific">Janibacter indicus</name>
    <dbReference type="NCBI Taxonomy" id="857417"/>
    <lineage>
        <taxon>Bacteria</taxon>
        <taxon>Bacillati</taxon>
        <taxon>Actinomycetota</taxon>
        <taxon>Actinomycetes</taxon>
        <taxon>Micrococcales</taxon>
        <taxon>Intrasporangiaceae</taxon>
        <taxon>Janibacter</taxon>
    </lineage>
</organism>
<sequence>MTPPAAGGQLAAAYDAIICDIDGVVVAGASAVPHAVEALGALKGPVVFATNNASRTPAQVAEHVAALGVPVTEGDVLTSSLAAARVLADRYPPGSEVLAVGGAGVVASLRAVGLLPVAPGTKGAPVAVLQGYGPHVTASDLGEAACVIRGGARWVATNTDLTLPTDRGPLPGNGSLVAAVRNCVEVDPEVIGKPHPPMYQLAARRLGVATDRVLAVGDRLETDIEGAVATGMDGALVLTGVHGIGDAAAAPVQRRPTHVLEDLRGLAAPYPPAEQHDGWAVRDRSRARVVDGRLEVEGGGIDADRASLDALWSAVDAGLITPADASRLVFSR</sequence>
<name>A0A1W2BZM8_9MICO</name>
<proteinExistence type="predicted"/>
<dbReference type="Proteomes" id="UP000192634">
    <property type="component" value="Unassembled WGS sequence"/>
</dbReference>
<dbReference type="InterPro" id="IPR006357">
    <property type="entry name" value="HAD-SF_hydro_IIA"/>
</dbReference>
<dbReference type="Pfam" id="PF13344">
    <property type="entry name" value="Hydrolase_6"/>
    <property type="match status" value="1"/>
</dbReference>
<accession>A0A1W2BZM8</accession>
<dbReference type="InterPro" id="IPR036412">
    <property type="entry name" value="HAD-like_sf"/>
</dbReference>
<dbReference type="EMBL" id="FWXN01000009">
    <property type="protein sequence ID" value="SMC78350.1"/>
    <property type="molecule type" value="Genomic_DNA"/>
</dbReference>
<reference evidence="1 2" key="1">
    <citation type="submission" date="2017-04" db="EMBL/GenBank/DDBJ databases">
        <authorList>
            <person name="Afonso C.L."/>
            <person name="Miller P.J."/>
            <person name="Scott M.A."/>
            <person name="Spackman E."/>
            <person name="Goraichik I."/>
            <person name="Dimitrov K.M."/>
            <person name="Suarez D.L."/>
            <person name="Swayne D.E."/>
        </authorList>
    </citation>
    <scope>NUCLEOTIDE SEQUENCE [LARGE SCALE GENOMIC DNA]</scope>
    <source>
        <strain evidence="1 2">CGMCC 1.12511</strain>
    </source>
</reference>
<gene>
    <name evidence="1" type="ORF">SAMN06296429_109182</name>
</gene>
<dbReference type="GO" id="GO:0005737">
    <property type="term" value="C:cytoplasm"/>
    <property type="evidence" value="ECO:0007669"/>
    <property type="project" value="TreeGrafter"/>
</dbReference>
<dbReference type="Gene3D" id="3.40.50.1000">
    <property type="entry name" value="HAD superfamily/HAD-like"/>
    <property type="match status" value="2"/>
</dbReference>
<dbReference type="GO" id="GO:0016791">
    <property type="term" value="F:phosphatase activity"/>
    <property type="evidence" value="ECO:0007669"/>
    <property type="project" value="TreeGrafter"/>
</dbReference>
<dbReference type="PANTHER" id="PTHR19288">
    <property type="entry name" value="4-NITROPHENYLPHOSPHATASE-RELATED"/>
    <property type="match status" value="1"/>
</dbReference>
<dbReference type="Pfam" id="PF13242">
    <property type="entry name" value="Hydrolase_like"/>
    <property type="match status" value="1"/>
</dbReference>
<dbReference type="RefSeq" id="WP_234993859.1">
    <property type="nucleotide sequence ID" value="NZ_FWXN01000009.1"/>
</dbReference>
<dbReference type="PANTHER" id="PTHR19288:SF95">
    <property type="entry name" value="D-GLYCEROL 3-PHOSPHATE PHOSPHATASE"/>
    <property type="match status" value="1"/>
</dbReference>
<evidence type="ECO:0000313" key="2">
    <source>
        <dbReference type="Proteomes" id="UP000192634"/>
    </source>
</evidence>
<protein>
    <submittedName>
        <fullName evidence="1">Haloacid Dehalogenase Superfamily Class (Subfamily) IIA</fullName>
    </submittedName>
</protein>
<evidence type="ECO:0000313" key="1">
    <source>
        <dbReference type="EMBL" id="SMC78350.1"/>
    </source>
</evidence>